<dbReference type="Pfam" id="PF12730">
    <property type="entry name" value="ABC2_membrane_4"/>
    <property type="match status" value="1"/>
</dbReference>
<feature type="transmembrane region" description="Helical" evidence="1">
    <location>
        <begin position="146"/>
        <end position="165"/>
    </location>
</feature>
<dbReference type="Proteomes" id="UP000726170">
    <property type="component" value="Unassembled WGS sequence"/>
</dbReference>
<reference evidence="2 3" key="1">
    <citation type="submission" date="2021-06" db="EMBL/GenBank/DDBJ databases">
        <authorList>
            <person name="Sun Q."/>
            <person name="Li D."/>
        </authorList>
    </citation>
    <scope>NUCLEOTIDE SEQUENCE [LARGE SCALE GENOMIC DNA]</scope>
    <source>
        <strain evidence="2 3">MSJ-11</strain>
    </source>
</reference>
<proteinExistence type="predicted"/>
<keyword evidence="1" id="KW-0472">Membrane</keyword>
<sequence length="256" mass="28762">MLNYIKAELYRNFNRAYFWVYTGFMAILPLIFNIFTKTTKFSSNMNLTALFEFGNAIIVAAVYLILPMVDIATAEEEKNLTLKNVVSFGVSRNKLIISKVIVATILSIISAVIILTVFFVSGTILFGVGQDFTMNIAIDYMRRLSGTTILLIGAISVCTFLAFVIKNNNVFAFVYIGVFIILGKVILLLSMFVSDKFQYIYNILITTQLSNLTRNDLRVFEEVTNSQLGSAALVGILYTIVFIGLTMMYVKNKEIK</sequence>
<gene>
    <name evidence="2" type="ORF">KQI86_06350</name>
</gene>
<dbReference type="PANTHER" id="PTHR37305:SF1">
    <property type="entry name" value="MEMBRANE PROTEIN"/>
    <property type="match status" value="1"/>
</dbReference>
<evidence type="ECO:0000313" key="3">
    <source>
        <dbReference type="Proteomes" id="UP000726170"/>
    </source>
</evidence>
<dbReference type="EMBL" id="JAHLQF010000002">
    <property type="protein sequence ID" value="MBU5483944.1"/>
    <property type="molecule type" value="Genomic_DNA"/>
</dbReference>
<comment type="caution">
    <text evidence="2">The sequence shown here is derived from an EMBL/GenBank/DDBJ whole genome shotgun (WGS) entry which is preliminary data.</text>
</comment>
<organism evidence="2 3">
    <name type="scientific">Clostridium mobile</name>
    <dbReference type="NCBI Taxonomy" id="2841512"/>
    <lineage>
        <taxon>Bacteria</taxon>
        <taxon>Bacillati</taxon>
        <taxon>Bacillota</taxon>
        <taxon>Clostridia</taxon>
        <taxon>Eubacteriales</taxon>
        <taxon>Clostridiaceae</taxon>
        <taxon>Clostridium</taxon>
    </lineage>
</organism>
<keyword evidence="1" id="KW-0812">Transmembrane</keyword>
<evidence type="ECO:0000313" key="2">
    <source>
        <dbReference type="EMBL" id="MBU5483944.1"/>
    </source>
</evidence>
<feature type="transmembrane region" description="Helical" evidence="1">
    <location>
        <begin position="172"/>
        <end position="193"/>
    </location>
</feature>
<protein>
    <submittedName>
        <fullName evidence="2">ABC transporter permease</fullName>
    </submittedName>
</protein>
<evidence type="ECO:0000256" key="1">
    <source>
        <dbReference type="SAM" id="Phobius"/>
    </source>
</evidence>
<keyword evidence="1" id="KW-1133">Transmembrane helix</keyword>
<dbReference type="PANTHER" id="PTHR37305">
    <property type="entry name" value="INTEGRAL MEMBRANE PROTEIN-RELATED"/>
    <property type="match status" value="1"/>
</dbReference>
<name>A0ABS6EFG6_9CLOT</name>
<dbReference type="RefSeq" id="WP_216438444.1">
    <property type="nucleotide sequence ID" value="NZ_JAHLQF010000002.1"/>
</dbReference>
<feature type="transmembrane region" description="Helical" evidence="1">
    <location>
        <begin position="16"/>
        <end position="35"/>
    </location>
</feature>
<feature type="transmembrane region" description="Helical" evidence="1">
    <location>
        <begin position="100"/>
        <end position="126"/>
    </location>
</feature>
<feature type="transmembrane region" description="Helical" evidence="1">
    <location>
        <begin position="47"/>
        <end position="66"/>
    </location>
</feature>
<keyword evidence="3" id="KW-1185">Reference proteome</keyword>
<feature type="transmembrane region" description="Helical" evidence="1">
    <location>
        <begin position="228"/>
        <end position="250"/>
    </location>
</feature>
<accession>A0ABS6EFG6</accession>